<sequence>MKFFEIIPKKGGALRVLYRNTIWSLLVFILLSGTVAAEINAAFTGVPMSGSEPLTVSFIDQSSTNATITNYSWNFGDGSNNSSDRNSNHTYVSRGRYNVSLTVTNDIGENNTKVEPAFIHVLPSQYPVVKFTATPENGSISQIISFIDQSELDPSVPAEMYTYIWDFGDGTTDSSNTHNTCHAYTSSGSYSASLQIQDQTGKLYDSSTPVTITISNQSAFSALFAAVPPSGPVPLSVSFIDQSVSPVSIASYAWNFGDGSENSTEQNPVHTYQGAGKYNVSLTIANADGANAITTKSAYIHAQPSRYPSVQFTAVPQSGTPSDVIYFIDQSELDPSVPYEMYTYIWDFGDNSTSNGTNLRNIQHVYSTPGNYTVSLQMQDQVGAKYNSPSSVVITIANGSSSFTPSFTAAPRDGPVPLNVSFTDTSKSPVSITNYVWDFGDGSSLSKEKNPVHTYAVPGVYPVSLTVTDSNRINSTKTEPAYIHALPSRDPVVKFGVSPLNGTAPLLVHFMDKSELDPSTPGEMFVRIWNFGDGSTPYKSKEKMAEHRYSEPGTYSASLQIEDKNRKIYNSTAPATITVTNKTPSMKAQFSAVPLSGPVPLDVSFTDQSVGVNNRTEYRWDFGDKSSLSRDKNPTHTYRNPGTYSVTLSLSGPHGSDIMKKDNYIAVAPPLAHIITATASDHGSITPSGNISVPDGADQSFNITPDSGYTINNVQVDGISIGKASSHTFMKVRSDHTIQADFTRQSQTLAADFMVDKASGSTPITIQFTDKSTGSPDSWYWNFGDGSNSVKQNPVHTYTISGQFPVSLIVRTMDGRYDESKTRYIFAQ</sequence>
<gene>
    <name evidence="2" type="ORF">DK846_16865</name>
</gene>
<dbReference type="EMBL" id="QGMY01000018">
    <property type="protein sequence ID" value="PWR69848.1"/>
    <property type="molecule type" value="Genomic_DNA"/>
</dbReference>
<feature type="domain" description="PKD" evidence="1">
    <location>
        <begin position="586"/>
        <end position="656"/>
    </location>
</feature>
<dbReference type="OrthoDB" id="103676at2157"/>
<dbReference type="PANTHER" id="PTHR36842">
    <property type="entry name" value="PROTEIN TOLB HOMOLOG"/>
    <property type="match status" value="1"/>
</dbReference>
<dbReference type="InterPro" id="IPR035986">
    <property type="entry name" value="PKD_dom_sf"/>
</dbReference>
<proteinExistence type="predicted"/>
<evidence type="ECO:0000313" key="2">
    <source>
        <dbReference type="EMBL" id="PWR69848.1"/>
    </source>
</evidence>
<feature type="domain" description="PKD" evidence="1">
    <location>
        <begin position="403"/>
        <end position="470"/>
    </location>
</feature>
<evidence type="ECO:0000313" key="3">
    <source>
        <dbReference type="Proteomes" id="UP000245657"/>
    </source>
</evidence>
<feature type="domain" description="PKD" evidence="1">
    <location>
        <begin position="308"/>
        <end position="401"/>
    </location>
</feature>
<dbReference type="RefSeq" id="WP_109970172.1">
    <property type="nucleotide sequence ID" value="NZ_CP176093.1"/>
</dbReference>
<dbReference type="GeneID" id="97550108"/>
<dbReference type="PANTHER" id="PTHR36842:SF1">
    <property type="entry name" value="PROTEIN TOLB"/>
    <property type="match status" value="1"/>
</dbReference>
<accession>A0A2V2MZX3</accession>
<feature type="domain" description="PKD" evidence="1">
    <location>
        <begin position="127"/>
        <end position="219"/>
    </location>
</feature>
<dbReference type="Pfam" id="PF18911">
    <property type="entry name" value="PKD_4"/>
    <property type="match status" value="8"/>
</dbReference>
<feature type="domain" description="PKD" evidence="1">
    <location>
        <begin position="491"/>
        <end position="584"/>
    </location>
</feature>
<comment type="caution">
    <text evidence="2">The sequence shown here is derived from an EMBL/GenBank/DDBJ whole genome shotgun (WGS) entry which is preliminary data.</text>
</comment>
<dbReference type="Gene3D" id="2.60.40.10">
    <property type="entry name" value="Immunoglobulins"/>
    <property type="match status" value="8"/>
</dbReference>
<keyword evidence="3" id="KW-1185">Reference proteome</keyword>
<dbReference type="Proteomes" id="UP000245657">
    <property type="component" value="Unassembled WGS sequence"/>
</dbReference>
<protein>
    <recommendedName>
        <fullName evidence="1">PKD domain-containing protein</fullName>
    </recommendedName>
</protein>
<dbReference type="SMART" id="SM00089">
    <property type="entry name" value="PKD"/>
    <property type="match status" value="8"/>
</dbReference>
<dbReference type="InterPro" id="IPR022409">
    <property type="entry name" value="PKD/Chitinase_dom"/>
</dbReference>
<name>A0A2V2MZX3_9EURY</name>
<dbReference type="AlphaFoldDB" id="A0A2V2MZX3"/>
<dbReference type="InterPro" id="IPR013783">
    <property type="entry name" value="Ig-like_fold"/>
</dbReference>
<evidence type="ECO:0000259" key="1">
    <source>
        <dbReference type="PROSITE" id="PS50093"/>
    </source>
</evidence>
<feature type="domain" description="PKD" evidence="1">
    <location>
        <begin position="220"/>
        <end position="300"/>
    </location>
</feature>
<dbReference type="FunFam" id="2.60.40.10:FF:000270">
    <property type="entry name" value="Cell surface protein"/>
    <property type="match status" value="3"/>
</dbReference>
<feature type="domain" description="PKD" evidence="1">
    <location>
        <begin position="749"/>
        <end position="828"/>
    </location>
</feature>
<dbReference type="PROSITE" id="PS50093">
    <property type="entry name" value="PKD"/>
    <property type="match status" value="8"/>
</dbReference>
<feature type="domain" description="PKD" evidence="1">
    <location>
        <begin position="39"/>
        <end position="112"/>
    </location>
</feature>
<organism evidence="2 3">
    <name type="scientific">Methanospirillum lacunae</name>
    <dbReference type="NCBI Taxonomy" id="668570"/>
    <lineage>
        <taxon>Archaea</taxon>
        <taxon>Methanobacteriati</taxon>
        <taxon>Methanobacteriota</taxon>
        <taxon>Stenosarchaea group</taxon>
        <taxon>Methanomicrobia</taxon>
        <taxon>Methanomicrobiales</taxon>
        <taxon>Methanospirillaceae</taxon>
        <taxon>Methanospirillum</taxon>
    </lineage>
</organism>
<dbReference type="InterPro" id="IPR000601">
    <property type="entry name" value="PKD_dom"/>
</dbReference>
<dbReference type="CDD" id="cd00146">
    <property type="entry name" value="PKD"/>
    <property type="match status" value="8"/>
</dbReference>
<reference evidence="2 3" key="1">
    <citation type="submission" date="2018-05" db="EMBL/GenBank/DDBJ databases">
        <title>Draft genome of Methanospirillum lacunae Ki8-1.</title>
        <authorList>
            <person name="Dueholm M.S."/>
            <person name="Nielsen P.H."/>
            <person name="Bakmann L.F."/>
            <person name="Otzen D.E."/>
        </authorList>
    </citation>
    <scope>NUCLEOTIDE SEQUENCE [LARGE SCALE GENOMIC DNA]</scope>
    <source>
        <strain evidence="2 3">Ki8-1</strain>
    </source>
</reference>
<dbReference type="SUPFAM" id="SSF49299">
    <property type="entry name" value="PKD domain"/>
    <property type="match status" value="8"/>
</dbReference>